<protein>
    <submittedName>
        <fullName evidence="2">Family with sequence similarity 237 member A</fullName>
    </submittedName>
</protein>
<name>A0A8C7HCS0_ONCKI</name>
<dbReference type="Proteomes" id="UP000694557">
    <property type="component" value="Unassembled WGS sequence"/>
</dbReference>
<dbReference type="PANTHER" id="PTHR36690">
    <property type="entry name" value="PROTEIN FAM237A"/>
    <property type="match status" value="1"/>
</dbReference>
<keyword evidence="3" id="KW-1185">Reference proteome</keyword>
<dbReference type="PANTHER" id="PTHR36690:SF2">
    <property type="entry name" value="PROTEIN FAM237A"/>
    <property type="match status" value="1"/>
</dbReference>
<feature type="transmembrane region" description="Helical" evidence="1">
    <location>
        <begin position="16"/>
        <end position="36"/>
    </location>
</feature>
<sequence length="189" mass="21605">MFYQHLHSVSTQMDTTILNMFLATVLLMGCVCVVPLQGQKPGQVDPLTLSRASQCWTSSSELLLEMRSPRIADTVPAFWDLMVFLKSSDNRKHSALFWDLAQVFWDIYVDCVLSRTHGLGRRQLTWPHEQITATRSLVTDKSFVQDSQTNVSKLKESSQGWLKIQVQHFGPGILNHIIRTRGIKSRYIL</sequence>
<reference evidence="2" key="1">
    <citation type="submission" date="2025-08" db="UniProtKB">
        <authorList>
            <consortium name="Ensembl"/>
        </authorList>
    </citation>
    <scope>IDENTIFICATION</scope>
</reference>
<dbReference type="GeneTree" id="ENSGT00390000015769"/>
<dbReference type="InterPro" id="IPR040439">
    <property type="entry name" value="FAM237A/B"/>
</dbReference>
<evidence type="ECO:0000256" key="1">
    <source>
        <dbReference type="SAM" id="Phobius"/>
    </source>
</evidence>
<keyword evidence="1" id="KW-1133">Transmembrane helix</keyword>
<dbReference type="RefSeq" id="XP_031659034.1">
    <property type="nucleotide sequence ID" value="XM_031803174.1"/>
</dbReference>
<dbReference type="AlphaFoldDB" id="A0A8C7HCS0"/>
<proteinExistence type="predicted"/>
<evidence type="ECO:0000313" key="3">
    <source>
        <dbReference type="Proteomes" id="UP000694557"/>
    </source>
</evidence>
<reference evidence="2" key="2">
    <citation type="submission" date="2025-09" db="UniProtKB">
        <authorList>
            <consortium name="Ensembl"/>
        </authorList>
    </citation>
    <scope>IDENTIFICATION</scope>
</reference>
<dbReference type="Ensembl" id="ENSOKIT00005060123.1">
    <property type="protein sequence ID" value="ENSOKIP00005056550.1"/>
    <property type="gene ID" value="ENSOKIG00005024261.1"/>
</dbReference>
<organism evidence="2 3">
    <name type="scientific">Oncorhynchus kisutch</name>
    <name type="common">Coho salmon</name>
    <name type="synonym">Salmo kisutch</name>
    <dbReference type="NCBI Taxonomy" id="8019"/>
    <lineage>
        <taxon>Eukaryota</taxon>
        <taxon>Metazoa</taxon>
        <taxon>Chordata</taxon>
        <taxon>Craniata</taxon>
        <taxon>Vertebrata</taxon>
        <taxon>Euteleostomi</taxon>
        <taxon>Actinopterygii</taxon>
        <taxon>Neopterygii</taxon>
        <taxon>Teleostei</taxon>
        <taxon>Protacanthopterygii</taxon>
        <taxon>Salmoniformes</taxon>
        <taxon>Salmonidae</taxon>
        <taxon>Salmoninae</taxon>
        <taxon>Oncorhynchus</taxon>
    </lineage>
</organism>
<evidence type="ECO:0000313" key="2">
    <source>
        <dbReference type="Ensembl" id="ENSOKIP00005056550.1"/>
    </source>
</evidence>
<gene>
    <name evidence="2" type="primary">FAM237A</name>
</gene>
<accession>A0A8C7HCS0</accession>
<dbReference type="GeneID" id="116356631"/>
<keyword evidence="1" id="KW-0812">Transmembrane</keyword>
<keyword evidence="1" id="KW-0472">Membrane</keyword>